<keyword evidence="6" id="KW-1185">Reference proteome</keyword>
<evidence type="ECO:0000256" key="3">
    <source>
        <dbReference type="SAM" id="MobiDB-lite"/>
    </source>
</evidence>
<dbReference type="CDD" id="cd06467">
    <property type="entry name" value="p23_NUDC_like"/>
    <property type="match status" value="1"/>
</dbReference>
<proteinExistence type="predicted"/>
<organism evidence="5 6">
    <name type="scientific">Tetradesmus obliquus</name>
    <name type="common">Green alga</name>
    <name type="synonym">Acutodesmus obliquus</name>
    <dbReference type="NCBI Taxonomy" id="3088"/>
    <lineage>
        <taxon>Eukaryota</taxon>
        <taxon>Viridiplantae</taxon>
        <taxon>Chlorophyta</taxon>
        <taxon>core chlorophytes</taxon>
        <taxon>Chlorophyceae</taxon>
        <taxon>CS clade</taxon>
        <taxon>Sphaeropleales</taxon>
        <taxon>Scenedesmaceae</taxon>
        <taxon>Tetradesmus</taxon>
    </lineage>
</organism>
<evidence type="ECO:0000256" key="2">
    <source>
        <dbReference type="ARBA" id="ARBA00022490"/>
    </source>
</evidence>
<dbReference type="Proteomes" id="UP001244341">
    <property type="component" value="Chromosome 11b"/>
</dbReference>
<gene>
    <name evidence="5" type="ORF">OEZ85_006175</name>
</gene>
<feature type="region of interest" description="Disordered" evidence="3">
    <location>
        <begin position="73"/>
        <end position="183"/>
    </location>
</feature>
<evidence type="ECO:0000313" key="6">
    <source>
        <dbReference type="Proteomes" id="UP001244341"/>
    </source>
</evidence>
<dbReference type="SUPFAM" id="SSF49764">
    <property type="entry name" value="HSP20-like chaperones"/>
    <property type="match status" value="1"/>
</dbReference>
<keyword evidence="2" id="KW-0963">Cytoplasm</keyword>
<comment type="subcellular location">
    <subcellularLocation>
        <location evidence="1">Cytoplasm</location>
    </subcellularLocation>
</comment>
<dbReference type="PROSITE" id="PS51203">
    <property type="entry name" value="CS"/>
    <property type="match status" value="1"/>
</dbReference>
<dbReference type="InterPro" id="IPR037898">
    <property type="entry name" value="NudC_fam"/>
</dbReference>
<accession>A0ABY8UH23</accession>
<reference evidence="5 6" key="1">
    <citation type="submission" date="2023-05" db="EMBL/GenBank/DDBJ databases">
        <title>A 100% complete, gapless, phased diploid assembly of the Scenedesmus obliquus UTEX 3031 genome.</title>
        <authorList>
            <person name="Biondi T.C."/>
            <person name="Hanschen E.R."/>
            <person name="Kwon T."/>
            <person name="Eng W."/>
            <person name="Kruse C.P.S."/>
            <person name="Koehler S.I."/>
            <person name="Kunde Y."/>
            <person name="Gleasner C.D."/>
            <person name="You Mak K.T."/>
            <person name="Polle J."/>
            <person name="Hovde B.T."/>
            <person name="Starkenburg S.R."/>
        </authorList>
    </citation>
    <scope>NUCLEOTIDE SEQUENCE [LARGE SCALE GENOMIC DNA]</scope>
    <source>
        <strain evidence="5 6">DOE0152z</strain>
    </source>
</reference>
<dbReference type="PANTHER" id="PTHR12356:SF3">
    <property type="entry name" value="NUCLEAR MIGRATION PROTEIN NUDC"/>
    <property type="match status" value="1"/>
</dbReference>
<dbReference type="InterPro" id="IPR007052">
    <property type="entry name" value="CS_dom"/>
</dbReference>
<dbReference type="PANTHER" id="PTHR12356">
    <property type="entry name" value="NUCLEAR MOVEMENT PROTEIN NUDC"/>
    <property type="match status" value="1"/>
</dbReference>
<dbReference type="Gene3D" id="2.60.40.790">
    <property type="match status" value="1"/>
</dbReference>
<feature type="domain" description="CS" evidence="4">
    <location>
        <begin position="182"/>
        <end position="270"/>
    </location>
</feature>
<evidence type="ECO:0000259" key="4">
    <source>
        <dbReference type="PROSITE" id="PS51203"/>
    </source>
</evidence>
<dbReference type="Pfam" id="PF04969">
    <property type="entry name" value="CS"/>
    <property type="match status" value="1"/>
</dbReference>
<protein>
    <recommendedName>
        <fullName evidence="4">CS domain-containing protein</fullName>
    </recommendedName>
</protein>
<dbReference type="EMBL" id="CP126218">
    <property type="protein sequence ID" value="WIA20344.1"/>
    <property type="molecule type" value="Genomic_DNA"/>
</dbReference>
<sequence length="344" mass="36609">MACTIEDVTDQFDPLDVDKPLGDLLVGHEGDTSKFLITVLEFLKRKTNFFKEPDSKRRVLDAYKAVSGEGDGFKAGFFGAPKPTASRPAGKPSPEAPEASPAVAAEAGTSSAAAAAADPQTQPSRSEPAAAAAAAAAPEQVSEQQQQQQQQQAEAGPSPDAELAAEKSDQSKGIKPNAGRGADLGSYSWTQTLQEVSVAVPVGKGLKAKQLDVVASKQHIRVGVKGQQPIIDGALSEPIKADETMWNLSDGVVELTLTKAEGMHWWSSVVAGGPAIDVQAVEPESSKLGDLDPETRQTVEKMMFDQRQKAMGLPTSEEMQKQEMLKRFMAAHPEMDFTNAKIMP</sequence>
<feature type="compositionally biased region" description="Low complexity" evidence="3">
    <location>
        <begin position="88"/>
        <end position="158"/>
    </location>
</feature>
<name>A0ABY8UH23_TETOB</name>
<evidence type="ECO:0000256" key="1">
    <source>
        <dbReference type="ARBA" id="ARBA00004496"/>
    </source>
</evidence>
<evidence type="ECO:0000313" key="5">
    <source>
        <dbReference type="EMBL" id="WIA20344.1"/>
    </source>
</evidence>
<dbReference type="InterPro" id="IPR008978">
    <property type="entry name" value="HSP20-like_chaperone"/>
</dbReference>